<sequence>MEKEEILEDNGKSPNALKESGLIDPIGIKPFTSIPNARTYRKKIIKRKMRQMSQSSSGRKRGRKGRNDGSETETDKYVENYQNHDNIMDDEEEEDTENGNAKEQENAIDKNDTINTDNL</sequence>
<dbReference type="EMBL" id="JAEAOA010001975">
    <property type="protein sequence ID" value="KAK3605350.1"/>
    <property type="molecule type" value="Genomic_DNA"/>
</dbReference>
<reference evidence="2" key="2">
    <citation type="journal article" date="2021" name="Genome Biol. Evol.">
        <title>Developing a high-quality reference genome for a parasitic bivalve with doubly uniparental inheritance (Bivalvia: Unionida).</title>
        <authorList>
            <person name="Smith C.H."/>
        </authorList>
    </citation>
    <scope>NUCLEOTIDE SEQUENCE</scope>
    <source>
        <strain evidence="2">CHS0354</strain>
        <tissue evidence="2">Mantle</tissue>
    </source>
</reference>
<feature type="compositionally biased region" description="Basic residues" evidence="1">
    <location>
        <begin position="39"/>
        <end position="50"/>
    </location>
</feature>
<feature type="compositionally biased region" description="Acidic residues" evidence="1">
    <location>
        <begin position="88"/>
        <end position="97"/>
    </location>
</feature>
<evidence type="ECO:0000313" key="3">
    <source>
        <dbReference type="Proteomes" id="UP001195483"/>
    </source>
</evidence>
<gene>
    <name evidence="2" type="ORF">CHS0354_033844</name>
</gene>
<keyword evidence="3" id="KW-1185">Reference proteome</keyword>
<evidence type="ECO:0000256" key="1">
    <source>
        <dbReference type="SAM" id="MobiDB-lite"/>
    </source>
</evidence>
<reference evidence="2" key="1">
    <citation type="journal article" date="2021" name="Genome Biol. Evol.">
        <title>A High-Quality Reference Genome for a Parasitic Bivalve with Doubly Uniparental Inheritance (Bivalvia: Unionida).</title>
        <authorList>
            <person name="Smith C.H."/>
        </authorList>
    </citation>
    <scope>NUCLEOTIDE SEQUENCE</scope>
    <source>
        <strain evidence="2">CHS0354</strain>
    </source>
</reference>
<accession>A0AAE0T8S7</accession>
<organism evidence="2 3">
    <name type="scientific">Potamilus streckersoni</name>
    <dbReference type="NCBI Taxonomy" id="2493646"/>
    <lineage>
        <taxon>Eukaryota</taxon>
        <taxon>Metazoa</taxon>
        <taxon>Spiralia</taxon>
        <taxon>Lophotrochozoa</taxon>
        <taxon>Mollusca</taxon>
        <taxon>Bivalvia</taxon>
        <taxon>Autobranchia</taxon>
        <taxon>Heteroconchia</taxon>
        <taxon>Palaeoheterodonta</taxon>
        <taxon>Unionida</taxon>
        <taxon>Unionoidea</taxon>
        <taxon>Unionidae</taxon>
        <taxon>Ambleminae</taxon>
        <taxon>Lampsilini</taxon>
        <taxon>Potamilus</taxon>
    </lineage>
</organism>
<comment type="caution">
    <text evidence="2">The sequence shown here is derived from an EMBL/GenBank/DDBJ whole genome shotgun (WGS) entry which is preliminary data.</text>
</comment>
<name>A0AAE0T8S7_9BIVA</name>
<evidence type="ECO:0000313" key="2">
    <source>
        <dbReference type="EMBL" id="KAK3605350.1"/>
    </source>
</evidence>
<proteinExistence type="predicted"/>
<feature type="compositionally biased region" description="Basic and acidic residues" evidence="1">
    <location>
        <begin position="100"/>
        <end position="112"/>
    </location>
</feature>
<protein>
    <submittedName>
        <fullName evidence="2">Uncharacterized protein</fullName>
    </submittedName>
</protein>
<dbReference type="Proteomes" id="UP001195483">
    <property type="component" value="Unassembled WGS sequence"/>
</dbReference>
<feature type="region of interest" description="Disordered" evidence="1">
    <location>
        <begin position="1"/>
        <end position="119"/>
    </location>
</feature>
<dbReference type="AlphaFoldDB" id="A0AAE0T8S7"/>
<feature type="compositionally biased region" description="Basic and acidic residues" evidence="1">
    <location>
        <begin position="65"/>
        <end position="78"/>
    </location>
</feature>
<reference evidence="2" key="3">
    <citation type="submission" date="2023-05" db="EMBL/GenBank/DDBJ databases">
        <authorList>
            <person name="Smith C.H."/>
        </authorList>
    </citation>
    <scope>NUCLEOTIDE SEQUENCE</scope>
    <source>
        <strain evidence="2">CHS0354</strain>
        <tissue evidence="2">Mantle</tissue>
    </source>
</reference>